<comment type="similarity">
    <text evidence="2">Belongs to the bacterial solute-binding protein 8 family.</text>
</comment>
<evidence type="ECO:0000256" key="14">
    <source>
        <dbReference type="ARBA" id="ARBA00031463"/>
    </source>
</evidence>
<dbReference type="RefSeq" id="WP_095369884.1">
    <property type="nucleotide sequence ID" value="NZ_CP022983.1"/>
</dbReference>
<proteinExistence type="inferred from homology"/>
<dbReference type="AlphaFoldDB" id="A0A248TDS6"/>
<evidence type="ECO:0000256" key="3">
    <source>
        <dbReference type="ARBA" id="ARBA00015862"/>
    </source>
</evidence>
<sequence length="297" mass="33162">MKRIQLIFYIMLLFFIAGCAGGQTAGEEKEAKDEGQTEEEKVRIVATTTAIAEVMNELELDLVGIPTTSFPLPERYQDVVEVGNPMKPDMEVIKTLNADKVLSVTTLEYDLKDSFVNAGIETEFLNFQSVESMITTIKELGGTYHREAQAEALSQNVESKIEEIQEKTAQYQSPKVLILLGIPGSYLVATENSYVGNLVKVAGGENAITGFNEEYISANTEYLHEADADVILRLSHGMPDEVVEMFNSEFKDNNIWQHFNAVKNNRVYDLREPLFATTANLNVTNALDELVDILYVD</sequence>
<dbReference type="PROSITE" id="PS50983">
    <property type="entry name" value="FE_B12_PBP"/>
    <property type="match status" value="1"/>
</dbReference>
<dbReference type="InterPro" id="IPR002491">
    <property type="entry name" value="ABC_transptr_periplasmic_BD"/>
</dbReference>
<feature type="chain" id="PRO_5039698713" description="High-affinity heme uptake system protein IsdE" evidence="15">
    <location>
        <begin position="26"/>
        <end position="297"/>
    </location>
</feature>
<dbReference type="SUPFAM" id="SSF53807">
    <property type="entry name" value="Helical backbone' metal receptor"/>
    <property type="match status" value="1"/>
</dbReference>
<evidence type="ECO:0000256" key="1">
    <source>
        <dbReference type="ARBA" id="ARBA00001970"/>
    </source>
</evidence>
<dbReference type="GO" id="GO:0016020">
    <property type="term" value="C:membrane"/>
    <property type="evidence" value="ECO:0007669"/>
    <property type="project" value="InterPro"/>
</dbReference>
<dbReference type="GO" id="GO:0071281">
    <property type="term" value="P:cellular response to iron ion"/>
    <property type="evidence" value="ECO:0007669"/>
    <property type="project" value="TreeGrafter"/>
</dbReference>
<dbReference type="PANTHER" id="PTHR30535:SF36">
    <property type="entry name" value="HIGH-AFFINITY HEME UPTAKE SYSTEM PROTEIN ISDE"/>
    <property type="match status" value="1"/>
</dbReference>
<comment type="cofactor">
    <cofactor evidence="1">
        <name>heme b</name>
        <dbReference type="ChEBI" id="CHEBI:60344"/>
    </cofactor>
</comment>
<evidence type="ECO:0000256" key="7">
    <source>
        <dbReference type="ARBA" id="ARBA00022723"/>
    </source>
</evidence>
<feature type="signal peptide" evidence="15">
    <location>
        <begin position="1"/>
        <end position="25"/>
    </location>
</feature>
<dbReference type="Gene3D" id="3.40.50.1980">
    <property type="entry name" value="Nitrogenase molybdenum iron protein domain"/>
    <property type="match status" value="2"/>
</dbReference>
<dbReference type="Pfam" id="PF01497">
    <property type="entry name" value="Peripla_BP_2"/>
    <property type="match status" value="1"/>
</dbReference>
<name>A0A248TDS6_9BACI</name>
<dbReference type="GO" id="GO:0015886">
    <property type="term" value="P:heme transport"/>
    <property type="evidence" value="ECO:0007669"/>
    <property type="project" value="InterPro"/>
</dbReference>
<evidence type="ECO:0000259" key="16">
    <source>
        <dbReference type="PROSITE" id="PS50983"/>
    </source>
</evidence>
<evidence type="ECO:0000256" key="8">
    <source>
        <dbReference type="ARBA" id="ARBA00022729"/>
    </source>
</evidence>
<protein>
    <recommendedName>
        <fullName evidence="3">High-affinity heme uptake system protein IsdE</fullName>
    </recommendedName>
    <alternativeName>
        <fullName evidence="14">Iron-regulated surface determinant protein E</fullName>
    </alternativeName>
    <alternativeName>
        <fullName evidence="13">Staphylococcal iron-regulated protein F</fullName>
    </alternativeName>
</protein>
<evidence type="ECO:0000256" key="13">
    <source>
        <dbReference type="ARBA" id="ARBA00031148"/>
    </source>
</evidence>
<keyword evidence="4" id="KW-0813">Transport</keyword>
<evidence type="ECO:0000256" key="4">
    <source>
        <dbReference type="ARBA" id="ARBA00022448"/>
    </source>
</evidence>
<evidence type="ECO:0000256" key="5">
    <source>
        <dbReference type="ARBA" id="ARBA00022475"/>
    </source>
</evidence>
<keyword evidence="6" id="KW-0349">Heme</keyword>
<keyword evidence="7" id="KW-0479">Metal-binding</keyword>
<evidence type="ECO:0000313" key="18">
    <source>
        <dbReference type="Proteomes" id="UP000215137"/>
    </source>
</evidence>
<keyword evidence="12" id="KW-0449">Lipoprotein</keyword>
<dbReference type="OrthoDB" id="66025at2"/>
<dbReference type="PANTHER" id="PTHR30535">
    <property type="entry name" value="VITAMIN B12-BINDING PROTEIN"/>
    <property type="match status" value="1"/>
</dbReference>
<evidence type="ECO:0000256" key="12">
    <source>
        <dbReference type="ARBA" id="ARBA00023288"/>
    </source>
</evidence>
<evidence type="ECO:0000256" key="15">
    <source>
        <dbReference type="SAM" id="SignalP"/>
    </source>
</evidence>
<keyword evidence="5" id="KW-1003">Cell membrane</keyword>
<evidence type="ECO:0000256" key="6">
    <source>
        <dbReference type="ARBA" id="ARBA00022617"/>
    </source>
</evidence>
<keyword evidence="18" id="KW-1185">Reference proteome</keyword>
<keyword evidence="10" id="KW-0472">Membrane</keyword>
<evidence type="ECO:0000313" key="17">
    <source>
        <dbReference type="EMBL" id="ASV66309.1"/>
    </source>
</evidence>
<dbReference type="GO" id="GO:0020037">
    <property type="term" value="F:heme binding"/>
    <property type="evidence" value="ECO:0007669"/>
    <property type="project" value="InterPro"/>
</dbReference>
<dbReference type="InterPro" id="IPR050902">
    <property type="entry name" value="ABC_Transporter_SBP"/>
</dbReference>
<dbReference type="NCBIfam" id="TIGR03659">
    <property type="entry name" value="IsdE"/>
    <property type="match status" value="1"/>
</dbReference>
<gene>
    <name evidence="17" type="primary">isdE</name>
    <name evidence="17" type="ORF">CKF48_02515</name>
</gene>
<dbReference type="EMBL" id="CP022983">
    <property type="protein sequence ID" value="ASV66309.1"/>
    <property type="molecule type" value="Genomic_DNA"/>
</dbReference>
<dbReference type="GO" id="GO:0046872">
    <property type="term" value="F:metal ion binding"/>
    <property type="evidence" value="ECO:0007669"/>
    <property type="project" value="UniProtKB-KW"/>
</dbReference>
<keyword evidence="11" id="KW-0564">Palmitate</keyword>
<accession>A0A248TDS6</accession>
<evidence type="ECO:0000256" key="11">
    <source>
        <dbReference type="ARBA" id="ARBA00023139"/>
    </source>
</evidence>
<dbReference type="InterPro" id="IPR019957">
    <property type="entry name" value="ABC_transptr_haem-bd_IsdE"/>
</dbReference>
<dbReference type="Proteomes" id="UP000215137">
    <property type="component" value="Chromosome"/>
</dbReference>
<feature type="domain" description="Fe/B12 periplasmic-binding" evidence="16">
    <location>
        <begin position="43"/>
        <end position="297"/>
    </location>
</feature>
<evidence type="ECO:0000256" key="2">
    <source>
        <dbReference type="ARBA" id="ARBA00008814"/>
    </source>
</evidence>
<dbReference type="PROSITE" id="PS51257">
    <property type="entry name" value="PROKAR_LIPOPROTEIN"/>
    <property type="match status" value="1"/>
</dbReference>
<organism evidence="17 18">
    <name type="scientific">Cytobacillus kochii</name>
    <dbReference type="NCBI Taxonomy" id="859143"/>
    <lineage>
        <taxon>Bacteria</taxon>
        <taxon>Bacillati</taxon>
        <taxon>Bacillota</taxon>
        <taxon>Bacilli</taxon>
        <taxon>Bacillales</taxon>
        <taxon>Bacillaceae</taxon>
        <taxon>Cytobacillus</taxon>
    </lineage>
</organism>
<dbReference type="KEGG" id="bko:CKF48_02515"/>
<evidence type="ECO:0000256" key="10">
    <source>
        <dbReference type="ARBA" id="ARBA00023136"/>
    </source>
</evidence>
<evidence type="ECO:0000256" key="9">
    <source>
        <dbReference type="ARBA" id="ARBA00023004"/>
    </source>
</evidence>
<reference evidence="17 18" key="1">
    <citation type="submission" date="2017-08" db="EMBL/GenBank/DDBJ databases">
        <title>Complete Genome Sequence of Bacillus kochii Oregon-R-modENCODE STRAIN BDGP4, isolated from Drosophila melanogaster gut.</title>
        <authorList>
            <person name="Wan K.H."/>
            <person name="Yu C."/>
            <person name="Park S."/>
            <person name="Hammonds A.S."/>
            <person name="Booth B.W."/>
            <person name="Celniker S.E."/>
        </authorList>
    </citation>
    <scope>NUCLEOTIDE SEQUENCE [LARGE SCALE GENOMIC DNA]</scope>
    <source>
        <strain evidence="17 18">BDGP4</strain>
    </source>
</reference>
<keyword evidence="8 15" id="KW-0732">Signal</keyword>
<keyword evidence="9" id="KW-0408">Iron</keyword>